<keyword evidence="2" id="KW-0812">Transmembrane</keyword>
<name>A0A176QFK5_9MICO</name>
<sequence length="207" mass="22419">MSKKNKTTTNARQERLEAARKEQQAAERRRNGILYGAAGLAVALIAGAVFWAISNDEGRKIAAADEIEGVETYDYPGGNHVPGTVDYKETPPVGGEHNPAWLNCGVYDKPVPNENAVHSLEHGAVWITYQPDLAKDQVDKLVDMTPKTYGLISPFEGMDSPITISAWGTQLKVDSADDPRLEPFIKKYRQGPQTPEPGAACTGGVDA</sequence>
<dbReference type="Pfam" id="PF11303">
    <property type="entry name" value="DUF3105"/>
    <property type="match status" value="1"/>
</dbReference>
<proteinExistence type="predicted"/>
<evidence type="ECO:0000313" key="4">
    <source>
        <dbReference type="Proteomes" id="UP000076976"/>
    </source>
</evidence>
<feature type="transmembrane region" description="Helical" evidence="2">
    <location>
        <begin position="33"/>
        <end position="53"/>
    </location>
</feature>
<reference evidence="3 4" key="1">
    <citation type="submission" date="2016-01" db="EMBL/GenBank/DDBJ databases">
        <title>Janibacter melonis strain CD11_4 genome sequencing and assembly.</title>
        <authorList>
            <person name="Nair G.R."/>
            <person name="Kaur G."/>
            <person name="Chander A.M."/>
            <person name="Mayilraj S."/>
        </authorList>
    </citation>
    <scope>NUCLEOTIDE SEQUENCE [LARGE SCALE GENOMIC DNA]</scope>
    <source>
        <strain evidence="3 4">CD11-4</strain>
    </source>
</reference>
<feature type="region of interest" description="Disordered" evidence="1">
    <location>
        <begin position="188"/>
        <end position="207"/>
    </location>
</feature>
<gene>
    <name evidence="3" type="ORF">AWH69_01440</name>
</gene>
<keyword evidence="2" id="KW-0472">Membrane</keyword>
<comment type="caution">
    <text evidence="3">The sequence shown here is derived from an EMBL/GenBank/DDBJ whole genome shotgun (WGS) entry which is preliminary data.</text>
</comment>
<keyword evidence="4" id="KW-1185">Reference proteome</keyword>
<evidence type="ECO:0000256" key="1">
    <source>
        <dbReference type="SAM" id="MobiDB-lite"/>
    </source>
</evidence>
<dbReference type="STRING" id="262209.AWH69_01440"/>
<accession>A0A176QFK5</accession>
<feature type="region of interest" description="Disordered" evidence="1">
    <location>
        <begin position="1"/>
        <end position="24"/>
    </location>
</feature>
<dbReference type="EMBL" id="LQZG01000001">
    <property type="protein sequence ID" value="OAB88499.1"/>
    <property type="molecule type" value="Genomic_DNA"/>
</dbReference>
<evidence type="ECO:0008006" key="5">
    <source>
        <dbReference type="Google" id="ProtNLM"/>
    </source>
</evidence>
<evidence type="ECO:0000313" key="3">
    <source>
        <dbReference type="EMBL" id="OAB88499.1"/>
    </source>
</evidence>
<dbReference type="AlphaFoldDB" id="A0A176QFK5"/>
<protein>
    <recommendedName>
        <fullName evidence="5">DUF3105 domain-containing protein</fullName>
    </recommendedName>
</protein>
<evidence type="ECO:0000256" key="2">
    <source>
        <dbReference type="SAM" id="Phobius"/>
    </source>
</evidence>
<organism evidence="3 4">
    <name type="scientific">Janibacter melonis</name>
    <dbReference type="NCBI Taxonomy" id="262209"/>
    <lineage>
        <taxon>Bacteria</taxon>
        <taxon>Bacillati</taxon>
        <taxon>Actinomycetota</taxon>
        <taxon>Actinomycetes</taxon>
        <taxon>Micrococcales</taxon>
        <taxon>Intrasporangiaceae</taxon>
        <taxon>Janibacter</taxon>
    </lineage>
</organism>
<dbReference type="Proteomes" id="UP000076976">
    <property type="component" value="Unassembled WGS sequence"/>
</dbReference>
<dbReference type="InterPro" id="IPR021454">
    <property type="entry name" value="DUF3105"/>
</dbReference>
<dbReference type="RefSeq" id="WP_068270411.1">
    <property type="nucleotide sequence ID" value="NZ_CAJFZZ010000019.1"/>
</dbReference>
<feature type="compositionally biased region" description="Basic and acidic residues" evidence="1">
    <location>
        <begin position="12"/>
        <end position="24"/>
    </location>
</feature>
<keyword evidence="2" id="KW-1133">Transmembrane helix</keyword>